<dbReference type="NCBIfam" id="TIGR02217">
    <property type="entry name" value="chp_TIGR02217"/>
    <property type="match status" value="1"/>
</dbReference>
<dbReference type="EMBL" id="CP089286">
    <property type="protein sequence ID" value="UTO55486.1"/>
    <property type="molecule type" value="Genomic_DNA"/>
</dbReference>
<evidence type="ECO:0000259" key="1">
    <source>
        <dbReference type="Pfam" id="PF09343"/>
    </source>
</evidence>
<keyword evidence="5" id="KW-1185">Reference proteome</keyword>
<dbReference type="EMBL" id="CP089285">
    <property type="protein sequence ID" value="UTO56407.1"/>
    <property type="molecule type" value="Genomic_DNA"/>
</dbReference>
<dbReference type="InterPro" id="IPR011740">
    <property type="entry name" value="DUF2460"/>
</dbReference>
<proteinExistence type="predicted"/>
<dbReference type="Pfam" id="PF09343">
    <property type="entry name" value="DUF2460"/>
    <property type="match status" value="1"/>
</dbReference>
<feature type="domain" description="DUF2460" evidence="1">
    <location>
        <begin position="5"/>
        <end position="198"/>
    </location>
</feature>
<reference evidence="2" key="1">
    <citation type="journal article" date="2022" name="Microorganisms">
        <title>Assembly and Comparison of Ca. Neoehrlichia mikurensis Genomes.</title>
        <authorList>
            <person name="Azagi T."/>
            <person name="Dirks R.P."/>
            <person name="Yebra-Pimentel E.S."/>
            <person name="Schaap P.J."/>
            <person name="Koehorst J.J."/>
            <person name="Esser H.J."/>
            <person name="Sprong H."/>
        </authorList>
    </citation>
    <scope>NUCLEOTIDE SEQUENCE</scope>
    <source>
        <strain evidence="3">18-2804</strain>
        <strain evidence="2">18-2837</strain>
    </source>
</reference>
<evidence type="ECO:0000313" key="2">
    <source>
        <dbReference type="EMBL" id="UTO55486.1"/>
    </source>
</evidence>
<evidence type="ECO:0000313" key="3">
    <source>
        <dbReference type="EMBL" id="UTO56407.1"/>
    </source>
</evidence>
<dbReference type="Proteomes" id="UP001059985">
    <property type="component" value="Chromosome"/>
</dbReference>
<evidence type="ECO:0000313" key="4">
    <source>
        <dbReference type="Proteomes" id="UP001059822"/>
    </source>
</evidence>
<organism evidence="2 4">
    <name type="scientific">Neoehrlichia mikurensis</name>
    <dbReference type="NCBI Taxonomy" id="89586"/>
    <lineage>
        <taxon>Bacteria</taxon>
        <taxon>Pseudomonadati</taxon>
        <taxon>Pseudomonadota</taxon>
        <taxon>Alphaproteobacteria</taxon>
        <taxon>Rickettsiales</taxon>
        <taxon>Anaplasmataceae</taxon>
        <taxon>Candidatus Neoehrlichia</taxon>
    </lineage>
</organism>
<sequence length="199" mass="23246">MLFNEARFPDDISYGSIGGPEFSTSIIEYYNGYEQRKINRSYPRNKYNIVYGVKSNSQLLNLIEFFYAHKGKAIAFRFKDWADYQGINQYIGIGNGIQTNFQLIKTYTIETNSYTRIISKPIINTIKITVNNILQKDQYTINYYNGQVKFLIPPNDKSHIYAEYEFDVPVRFDTDYLPCSVDNHQSYSCNNIPLIEVKL</sequence>
<dbReference type="RefSeq" id="WP_218193978.1">
    <property type="nucleotide sequence ID" value="NZ_CP054597.1"/>
</dbReference>
<evidence type="ECO:0000313" key="5">
    <source>
        <dbReference type="Proteomes" id="UP001059985"/>
    </source>
</evidence>
<dbReference type="Proteomes" id="UP001059822">
    <property type="component" value="Chromosome"/>
</dbReference>
<gene>
    <name evidence="3" type="ORF">LUA81_00065</name>
    <name evidence="2" type="ORF">LUA82_00065</name>
</gene>
<accession>A0A9Q9BXE2</accession>
<dbReference type="AlphaFoldDB" id="A0A9Q9BXE2"/>
<name>A0A9Q9BXE2_9RICK</name>
<protein>
    <submittedName>
        <fullName evidence="2">DUF2460 domain-containing protein</fullName>
    </submittedName>
</protein>